<name>A0A9W3THA6_BACTU</name>
<organism evidence="1 2">
    <name type="scientific">Bacillus thuringiensis</name>
    <dbReference type="NCBI Taxonomy" id="1428"/>
    <lineage>
        <taxon>Bacteria</taxon>
        <taxon>Bacillati</taxon>
        <taxon>Bacillota</taxon>
        <taxon>Bacilli</taxon>
        <taxon>Bacillales</taxon>
        <taxon>Bacillaceae</taxon>
        <taxon>Bacillus</taxon>
        <taxon>Bacillus cereus group</taxon>
    </lineage>
</organism>
<gene>
    <name evidence="1" type="ORF">B4918_28520</name>
</gene>
<dbReference type="Proteomes" id="UP000191057">
    <property type="component" value="Chromosome"/>
</dbReference>
<dbReference type="AlphaFoldDB" id="A0A9W3THA6"/>
<reference evidence="1 2" key="1">
    <citation type="submission" date="2017-03" db="EMBL/GenBank/DDBJ databases">
        <title>Complete genome sequence of Bacillus thuringiensis L-7601, a novel melanin producing strain.</title>
        <authorList>
            <person name="Cai J."/>
            <person name="Cao Z."/>
            <person name="Tan T."/>
        </authorList>
    </citation>
    <scope>NUCLEOTIDE SEQUENCE [LARGE SCALE GENOMIC DNA]</scope>
    <source>
        <strain evidence="1 2">L-7601</strain>
    </source>
</reference>
<dbReference type="EMBL" id="CP020002">
    <property type="protein sequence ID" value="AQY41648.1"/>
    <property type="molecule type" value="Genomic_DNA"/>
</dbReference>
<proteinExistence type="predicted"/>
<evidence type="ECO:0000313" key="2">
    <source>
        <dbReference type="Proteomes" id="UP000191057"/>
    </source>
</evidence>
<dbReference type="RefSeq" id="WP_079246146.1">
    <property type="nucleotide sequence ID" value="NZ_JARSYF010000021.1"/>
</dbReference>
<evidence type="ECO:0000313" key="1">
    <source>
        <dbReference type="EMBL" id="AQY41648.1"/>
    </source>
</evidence>
<accession>A0A9W3THA6</accession>
<protein>
    <submittedName>
        <fullName evidence="1">Uncharacterized protein</fullName>
    </submittedName>
</protein>
<sequence>MWIRILDATIFQTSAQLAAVYLGSSGKGKVFGGKIQLECYLPSGQFLYVAFGPVKENDMNYGKVVQHTVAL</sequence>